<proteinExistence type="predicted"/>
<evidence type="ECO:0000256" key="8">
    <source>
        <dbReference type="ARBA" id="ARBA00023136"/>
    </source>
</evidence>
<evidence type="ECO:0000256" key="5">
    <source>
        <dbReference type="ARBA" id="ARBA00022989"/>
    </source>
</evidence>
<sequence length="941" mass="111572">MKLITALLIISIAFLIPLLDKNNYTYFLYGTLYTIYIEFLVFIWILRYRMLKRINNSKLTIGFKQIASMINHSTNFQSYIPDDSDKLNDSSLSLSAYEPSQVDIIEQVEQTDDLPAAQKSRIHQQADLYLNQIKNYFGSQKLPLIKLDRKGLLQKYQCVTNLTDSLLTYYSNLEKSFELQNQASLLSKLAKKESLSILDQIDTSQQHKILFQELNNEQQLLLNSFTQIQGRNIIVPHWNTIKQQIKQLNYIFQQQRYQILKVAQPQIQSIQKTYLDEYKNIKKLKNQTQSQYDDVFRKNQNYEGQKQLLEKDLENNNTQYRELKKNKTNPEKLIKMEMSIKLSTQQLSTIQHKLQSSKYELKELQVAITKTNQQLNEFKDNWDRQFIVMYQTVIRSLLQTHYDNYEQYLKSFKSILKLQHIQTDSHLSQSQTNAPTQILYRQQRTVSLDETDPPRLMRNEKEELQELIKKFKFYEDQIHLFEKYDGECLDFFVEIGEVIKKITSDEIKVQLVQLKDIWITDLFTKSFPKDKSFYLNLMAQVKLITNNFVEDRTKLYKEYKETQVSVKERINNITYLFNCILKDSEKFNPIKVDGFTDYQRMKQQFKQNYCQYQQEADQLKKKLSQYENKYKHYIDQHFEIISKTKFQFILSFATLSKCVVNHTMKMIDEFDQMYQSQDQIVKSLLDNQANISFIPKDIQINQTSNLLHNNTTTIPKTSSRSNSQITKQPNDTVNSLKETFVLKQLIRVLFLQWTKSIYFRQKFMTELYRSLNKKRPSQLDEIYVTFIDIGGEPPEVLQFIPQKNTDSCIFDLELSFRGFFYMELETFVTISWAKKHLPVNIKVKLTSLNGRLRLCYTPNFIGRSWVSFVGEPSMNISIEPTISKYNISVANDIIKEFLIYKIKMLTYPNRETITVPLAEFETEIPQSALDKIKQFVDKMKN</sequence>
<evidence type="ECO:0000256" key="9">
    <source>
        <dbReference type="SAM" id="Coils"/>
    </source>
</evidence>
<feature type="transmembrane region" description="Helical" evidence="10">
    <location>
        <begin position="25"/>
        <end position="46"/>
    </location>
</feature>
<gene>
    <name evidence="12" type="ORF">GSPATT00002672001</name>
</gene>
<dbReference type="Proteomes" id="UP000000600">
    <property type="component" value="Unassembled WGS sequence"/>
</dbReference>
<evidence type="ECO:0000313" key="12">
    <source>
        <dbReference type="EMBL" id="CAK85272.1"/>
    </source>
</evidence>
<evidence type="ECO:0000256" key="7">
    <source>
        <dbReference type="ARBA" id="ARBA00023121"/>
    </source>
</evidence>
<protein>
    <recommendedName>
        <fullName evidence="11">SMP-LTD domain-containing protein</fullName>
    </recommendedName>
</protein>
<evidence type="ECO:0000256" key="6">
    <source>
        <dbReference type="ARBA" id="ARBA00023055"/>
    </source>
</evidence>
<dbReference type="CDD" id="cd21675">
    <property type="entry name" value="SMP_TEX2"/>
    <property type="match status" value="1"/>
</dbReference>
<dbReference type="GO" id="GO:0008289">
    <property type="term" value="F:lipid binding"/>
    <property type="evidence" value="ECO:0000318"/>
    <property type="project" value="GO_Central"/>
</dbReference>
<dbReference type="HOGENOM" id="CLU_294332_0_0_1"/>
<feature type="domain" description="SMP-LTD" evidence="11">
    <location>
        <begin position="738"/>
        <end position="916"/>
    </location>
</feature>
<dbReference type="InterPro" id="IPR031468">
    <property type="entry name" value="SMP_LBD"/>
</dbReference>
<keyword evidence="9" id="KW-0175">Coiled coil</keyword>
<keyword evidence="2" id="KW-0813">Transport</keyword>
<evidence type="ECO:0000256" key="4">
    <source>
        <dbReference type="ARBA" id="ARBA00022824"/>
    </source>
</evidence>
<dbReference type="AlphaFoldDB" id="A0DQF5"/>
<dbReference type="GO" id="GO:0005783">
    <property type="term" value="C:endoplasmic reticulum"/>
    <property type="evidence" value="ECO:0000318"/>
    <property type="project" value="GO_Central"/>
</dbReference>
<evidence type="ECO:0000313" key="13">
    <source>
        <dbReference type="Proteomes" id="UP000000600"/>
    </source>
</evidence>
<keyword evidence="7" id="KW-0446">Lipid-binding</keyword>
<dbReference type="GO" id="GO:0005789">
    <property type="term" value="C:endoplasmic reticulum membrane"/>
    <property type="evidence" value="ECO:0007669"/>
    <property type="project" value="UniProtKB-SubCell"/>
</dbReference>
<dbReference type="PANTHER" id="PTHR13466:SF0">
    <property type="entry name" value="SMP-LTD DOMAIN-CONTAINING PROTEIN"/>
    <property type="match status" value="1"/>
</dbReference>
<dbReference type="RefSeq" id="XP_001452669.1">
    <property type="nucleotide sequence ID" value="XM_001452632.1"/>
</dbReference>
<organism evidence="12 13">
    <name type="scientific">Paramecium tetraurelia</name>
    <dbReference type="NCBI Taxonomy" id="5888"/>
    <lineage>
        <taxon>Eukaryota</taxon>
        <taxon>Sar</taxon>
        <taxon>Alveolata</taxon>
        <taxon>Ciliophora</taxon>
        <taxon>Intramacronucleata</taxon>
        <taxon>Oligohymenophorea</taxon>
        <taxon>Peniculida</taxon>
        <taxon>Parameciidae</taxon>
        <taxon>Paramecium</taxon>
    </lineage>
</organism>
<keyword evidence="5 10" id="KW-1133">Transmembrane helix</keyword>
<dbReference type="EMBL" id="CT868540">
    <property type="protein sequence ID" value="CAK85272.1"/>
    <property type="molecule type" value="Genomic_DNA"/>
</dbReference>
<reference evidence="12 13" key="1">
    <citation type="journal article" date="2006" name="Nature">
        <title>Global trends of whole-genome duplications revealed by the ciliate Paramecium tetraurelia.</title>
        <authorList>
            <consortium name="Genoscope"/>
            <person name="Aury J.-M."/>
            <person name="Jaillon O."/>
            <person name="Duret L."/>
            <person name="Noel B."/>
            <person name="Jubin C."/>
            <person name="Porcel B.M."/>
            <person name="Segurens B."/>
            <person name="Daubin V."/>
            <person name="Anthouard V."/>
            <person name="Aiach N."/>
            <person name="Arnaiz O."/>
            <person name="Billaut A."/>
            <person name="Beisson J."/>
            <person name="Blanc I."/>
            <person name="Bouhouche K."/>
            <person name="Camara F."/>
            <person name="Duharcourt S."/>
            <person name="Guigo R."/>
            <person name="Gogendeau D."/>
            <person name="Katinka M."/>
            <person name="Keller A.-M."/>
            <person name="Kissmehl R."/>
            <person name="Klotz C."/>
            <person name="Koll F."/>
            <person name="Le Moue A."/>
            <person name="Lepere C."/>
            <person name="Malinsky S."/>
            <person name="Nowacki M."/>
            <person name="Nowak J.K."/>
            <person name="Plattner H."/>
            <person name="Poulain J."/>
            <person name="Ruiz F."/>
            <person name="Serrano V."/>
            <person name="Zagulski M."/>
            <person name="Dessen P."/>
            <person name="Betermier M."/>
            <person name="Weissenbach J."/>
            <person name="Scarpelli C."/>
            <person name="Schachter V."/>
            <person name="Sperling L."/>
            <person name="Meyer E."/>
            <person name="Cohen J."/>
            <person name="Wincker P."/>
        </authorList>
    </citation>
    <scope>NUCLEOTIDE SEQUENCE [LARGE SCALE GENOMIC DNA]</scope>
    <source>
        <strain evidence="12 13">Stock d4-2</strain>
    </source>
</reference>
<dbReference type="InParanoid" id="A0DQF5"/>
<dbReference type="STRING" id="5888.A0DQF5"/>
<dbReference type="eggNOG" id="KOG2238">
    <property type="taxonomic scope" value="Eukaryota"/>
</dbReference>
<keyword evidence="8 10" id="KW-0472">Membrane</keyword>
<dbReference type="OMA" id="PHWNTIK"/>
<feature type="coiled-coil region" evidence="9">
    <location>
        <begin position="609"/>
        <end position="636"/>
    </location>
</feature>
<evidence type="ECO:0000259" key="11">
    <source>
        <dbReference type="PROSITE" id="PS51847"/>
    </source>
</evidence>
<comment type="subcellular location">
    <subcellularLocation>
        <location evidence="1">Endoplasmic reticulum membrane</location>
    </subcellularLocation>
</comment>
<evidence type="ECO:0000256" key="1">
    <source>
        <dbReference type="ARBA" id="ARBA00004586"/>
    </source>
</evidence>
<keyword evidence="4" id="KW-0256">Endoplasmic reticulum</keyword>
<dbReference type="PANTHER" id="PTHR13466">
    <property type="entry name" value="TEX2 PROTEIN-RELATED"/>
    <property type="match status" value="1"/>
</dbReference>
<dbReference type="PROSITE" id="PS51847">
    <property type="entry name" value="SMP"/>
    <property type="match status" value="1"/>
</dbReference>
<dbReference type="OrthoDB" id="26740at2759"/>
<dbReference type="GO" id="GO:0006869">
    <property type="term" value="P:lipid transport"/>
    <property type="evidence" value="ECO:0007669"/>
    <property type="project" value="UniProtKB-KW"/>
</dbReference>
<feature type="coiled-coil region" evidence="9">
    <location>
        <begin position="292"/>
        <end position="326"/>
    </location>
</feature>
<keyword evidence="6" id="KW-0445">Lipid transport</keyword>
<dbReference type="KEGG" id="ptm:GSPATT00002672001"/>
<name>A0DQF5_PARTE</name>
<keyword evidence="13" id="KW-1185">Reference proteome</keyword>
<accession>A0DQF5</accession>
<evidence type="ECO:0000256" key="3">
    <source>
        <dbReference type="ARBA" id="ARBA00022692"/>
    </source>
</evidence>
<keyword evidence="3 10" id="KW-0812">Transmembrane</keyword>
<evidence type="ECO:0000256" key="2">
    <source>
        <dbReference type="ARBA" id="ARBA00022448"/>
    </source>
</evidence>
<dbReference type="GeneID" id="5038454"/>
<evidence type="ECO:0000256" key="10">
    <source>
        <dbReference type="SAM" id="Phobius"/>
    </source>
</evidence>